<evidence type="ECO:0000313" key="2">
    <source>
        <dbReference type="Proteomes" id="UP000695022"/>
    </source>
</evidence>
<feature type="region of interest" description="Disordered" evidence="1">
    <location>
        <begin position="39"/>
        <end position="68"/>
    </location>
</feature>
<evidence type="ECO:0000256" key="1">
    <source>
        <dbReference type="SAM" id="MobiDB-lite"/>
    </source>
</evidence>
<dbReference type="Proteomes" id="UP000695022">
    <property type="component" value="Unplaced"/>
</dbReference>
<reference evidence="3" key="1">
    <citation type="submission" date="2025-08" db="UniProtKB">
        <authorList>
            <consortium name="RefSeq"/>
        </authorList>
    </citation>
    <scope>IDENTIFICATION</scope>
</reference>
<dbReference type="RefSeq" id="XP_014667594.1">
    <property type="nucleotide sequence ID" value="XM_014812108.1"/>
</dbReference>
<feature type="compositionally biased region" description="Low complexity" evidence="1">
    <location>
        <begin position="237"/>
        <end position="254"/>
    </location>
</feature>
<gene>
    <name evidence="3" type="primary">LOC106809134</name>
</gene>
<dbReference type="GeneID" id="106809134"/>
<keyword evidence="2" id="KW-1185">Reference proteome</keyword>
<feature type="compositionally biased region" description="Basic and acidic residues" evidence="1">
    <location>
        <begin position="215"/>
        <end position="226"/>
    </location>
</feature>
<dbReference type="InterPro" id="IPR051189">
    <property type="entry name" value="Splicing_assoc_domain"/>
</dbReference>
<protein>
    <submittedName>
        <fullName evidence="3">G patch domain-containing protein 2-like</fullName>
    </submittedName>
</protein>
<accession>A0ABM1E5X3</accession>
<proteinExistence type="predicted"/>
<feature type="compositionally biased region" description="Basic residues" evidence="1">
    <location>
        <begin position="135"/>
        <end position="145"/>
    </location>
</feature>
<sequence>MEESSMDIVRDFEKLHVLASYDFQKMDELVQDLSLALEESSRSRQCARHDKHKTRKRRPRKRRPETTLLVPPWDLVNMSEASESSLDETLKGYMENVTRQSDSEENGGVPSVLVPSKSIALVESDSFTDNFTPRFSRRRRRKCKRMAVDPQPSPGAPDHDFLKPRHVRRTKGKSDAGDARSANRFTAHTAPGKRKRISNFPDKRTTECDDAEGAASKRDTPQRDGEAMDFSGEESQSDGCSSCSSLSSSESDLGVYTNDEGREADDEQSDYYHEAGSTCGIPDVKDWWELDQQCISRYNRVKHK</sequence>
<name>A0ABM1E5X3_PRICU</name>
<organism evidence="2 3">
    <name type="scientific">Priapulus caudatus</name>
    <name type="common">Priapulid worm</name>
    <dbReference type="NCBI Taxonomy" id="37621"/>
    <lineage>
        <taxon>Eukaryota</taxon>
        <taxon>Metazoa</taxon>
        <taxon>Ecdysozoa</taxon>
        <taxon>Scalidophora</taxon>
        <taxon>Priapulida</taxon>
        <taxon>Priapulimorpha</taxon>
        <taxon>Priapulimorphida</taxon>
        <taxon>Priapulidae</taxon>
        <taxon>Priapulus</taxon>
    </lineage>
</organism>
<feature type="region of interest" description="Disordered" evidence="1">
    <location>
        <begin position="129"/>
        <end position="282"/>
    </location>
</feature>
<evidence type="ECO:0000313" key="3">
    <source>
        <dbReference type="RefSeq" id="XP_014667594.1"/>
    </source>
</evidence>
<feature type="compositionally biased region" description="Basic residues" evidence="1">
    <location>
        <begin position="45"/>
        <end position="63"/>
    </location>
</feature>
<dbReference type="PANTHER" id="PTHR14195">
    <property type="entry name" value="G PATCH DOMAIN CONTAINING PROTEIN 2"/>
    <property type="match status" value="1"/>
</dbReference>